<evidence type="ECO:0000256" key="1">
    <source>
        <dbReference type="ARBA" id="ARBA00001946"/>
    </source>
</evidence>
<dbReference type="SMR" id="A0A1D6PZ01"/>
<evidence type="ECO:0000256" key="6">
    <source>
        <dbReference type="ARBA" id="ARBA00023239"/>
    </source>
</evidence>
<keyword evidence="3" id="KW-0479">Metal-binding</keyword>
<feature type="domain" description="Terpene synthase N-terminal" evidence="7">
    <location>
        <begin position="287"/>
        <end position="391"/>
    </location>
</feature>
<dbReference type="InterPro" id="IPR008930">
    <property type="entry name" value="Terpenoid_cyclase/PrenylTrfase"/>
</dbReference>
<dbReference type="SFLD" id="SFLDG01014">
    <property type="entry name" value="Terpene_Cyclase_Like_1_N-term"/>
    <property type="match status" value="1"/>
</dbReference>
<protein>
    <submittedName>
        <fullName evidence="9">Kaurene synthase6</fullName>
    </submittedName>
</protein>
<keyword evidence="4" id="KW-0611">Plant defense</keyword>
<evidence type="ECO:0000259" key="7">
    <source>
        <dbReference type="Pfam" id="PF01397"/>
    </source>
</evidence>
<dbReference type="Gene3D" id="1.50.10.160">
    <property type="match status" value="1"/>
</dbReference>
<dbReference type="OMA" id="HRCNIEN"/>
<dbReference type="GO" id="GO:0016102">
    <property type="term" value="P:diterpenoid biosynthetic process"/>
    <property type="evidence" value="ECO:0007669"/>
    <property type="project" value="UniProtKB-ARBA"/>
</dbReference>
<dbReference type="Gene3D" id="1.50.10.130">
    <property type="entry name" value="Terpene synthase, N-terminal domain"/>
    <property type="match status" value="1"/>
</dbReference>
<dbReference type="InParanoid" id="A0A1D6PZ01"/>
<dbReference type="SUPFAM" id="SSF48239">
    <property type="entry name" value="Terpenoid cyclases/Protein prenyltransferases"/>
    <property type="match status" value="2"/>
</dbReference>
<evidence type="ECO:0000259" key="8">
    <source>
        <dbReference type="Pfam" id="PF03936"/>
    </source>
</evidence>
<dbReference type="AlphaFoldDB" id="A0A1D6PZ01"/>
<dbReference type="GO" id="GO:0000287">
    <property type="term" value="F:magnesium ion binding"/>
    <property type="evidence" value="ECO:0007669"/>
    <property type="project" value="InterPro"/>
</dbReference>
<accession>A0A1D6PZ01</accession>
<comment type="similarity">
    <text evidence="2">Belongs to the terpene synthase family.</text>
</comment>
<evidence type="ECO:0000256" key="5">
    <source>
        <dbReference type="ARBA" id="ARBA00022842"/>
    </source>
</evidence>
<dbReference type="ExpressionAtlas" id="A0A1D6PZ01">
    <property type="expression patterns" value="baseline and differential"/>
</dbReference>
<dbReference type="InterPro" id="IPR001906">
    <property type="entry name" value="Terpene_synth_N"/>
</dbReference>
<name>A0A1D6PZ01_MAIZE</name>
<evidence type="ECO:0000256" key="2">
    <source>
        <dbReference type="ARBA" id="ARBA00006333"/>
    </source>
</evidence>
<evidence type="ECO:0000313" key="9">
    <source>
        <dbReference type="EMBL" id="AQK51665.1"/>
    </source>
</evidence>
<gene>
    <name evidence="9" type="ORF">ZEAMMB73_Zm00001d049957</name>
</gene>
<dbReference type="PaxDb" id="4577-GRMZM2G391312_P01"/>
<dbReference type="GO" id="GO:0006952">
    <property type="term" value="P:defense response"/>
    <property type="evidence" value="ECO:0007669"/>
    <property type="project" value="UniProtKB-KW"/>
</dbReference>
<dbReference type="PANTHER" id="PTHR31739:SF17">
    <property type="entry name" value="ENT-SANDARACOPIMARA-8(14),15-DIENE SYNTHASE, CHLOROPLASTIC"/>
    <property type="match status" value="1"/>
</dbReference>
<dbReference type="eggNOG" id="ENOG502QVGX">
    <property type="taxonomic scope" value="Eukaryota"/>
</dbReference>
<dbReference type="SUPFAM" id="SSF48576">
    <property type="entry name" value="Terpenoid synthases"/>
    <property type="match status" value="1"/>
</dbReference>
<dbReference type="FunFam" id="1.10.600.10:FF:000005">
    <property type="entry name" value="Ent-kaur-16-ene synthase, chloroplastic"/>
    <property type="match status" value="1"/>
</dbReference>
<dbReference type="Pfam" id="PF01397">
    <property type="entry name" value="Terpene_synth"/>
    <property type="match status" value="1"/>
</dbReference>
<dbReference type="PANTHER" id="PTHR31739">
    <property type="entry name" value="ENT-COPALYL DIPHOSPHATE SYNTHASE, CHLOROPLASTIC"/>
    <property type="match status" value="1"/>
</dbReference>
<dbReference type="STRING" id="4577.A0A1D6PZ01"/>
<keyword evidence="6" id="KW-0456">Lyase</keyword>
<dbReference type="EMBL" id="CM000780">
    <property type="protein sequence ID" value="AQK51665.1"/>
    <property type="molecule type" value="Genomic_DNA"/>
</dbReference>
<dbReference type="GO" id="GO:0010333">
    <property type="term" value="F:terpene synthase activity"/>
    <property type="evidence" value="ECO:0007669"/>
    <property type="project" value="InterPro"/>
</dbReference>
<proteinExistence type="inferred from homology"/>
<dbReference type="Pfam" id="PF03936">
    <property type="entry name" value="Terpene_synth_C"/>
    <property type="match status" value="1"/>
</dbReference>
<feature type="domain" description="Terpene synthase metal-binding" evidence="8">
    <location>
        <begin position="460"/>
        <end position="696"/>
    </location>
</feature>
<dbReference type="FunFam" id="1.50.10.160:FF:000002">
    <property type="entry name" value="cis-abienol synthase, chloroplastic"/>
    <property type="match status" value="1"/>
</dbReference>
<dbReference type="InterPro" id="IPR050148">
    <property type="entry name" value="Terpene_synthase-like"/>
</dbReference>
<organism evidence="9">
    <name type="scientific">Zea mays</name>
    <name type="common">Maize</name>
    <dbReference type="NCBI Taxonomy" id="4577"/>
    <lineage>
        <taxon>Eukaryota</taxon>
        <taxon>Viridiplantae</taxon>
        <taxon>Streptophyta</taxon>
        <taxon>Embryophyta</taxon>
        <taxon>Tracheophyta</taxon>
        <taxon>Spermatophyta</taxon>
        <taxon>Magnoliopsida</taxon>
        <taxon>Liliopsida</taxon>
        <taxon>Poales</taxon>
        <taxon>Poaceae</taxon>
        <taxon>PACMAD clade</taxon>
        <taxon>Panicoideae</taxon>
        <taxon>Andropogonodae</taxon>
        <taxon>Andropogoneae</taxon>
        <taxon>Tripsacinae</taxon>
        <taxon>Zea</taxon>
    </lineage>
</organism>
<dbReference type="InterPro" id="IPR008949">
    <property type="entry name" value="Isoprenoid_synthase_dom_sf"/>
</dbReference>
<sequence length="780" mass="86687">MASFSYGGAPPPSHSGLRHYPTVHRPGLLPATAACTRGGAELLRRQSRATTPRTKLAEKMVREKLLMGLPPPSSYDTAWLAMVPAPGSARASRFPQCVEWIMQNQRSDGSWGLQGRQGDDPSLLIKDALSSTLACVLALKTWGVGDEHVGKGLRFIGHNLSSVTTYGDVGSRPVGFNVIFPGMLARCIGMGVEMPLAPADVDGIFRLRDKELPSLAAGSKAFRAYLAEGLGNWDEAMAYQRKNGSLFNSPATTAAAAIHSYDRGAVQYLDSLVNLFGSSGPGLANDEEIMLDMTTCAMAFRLLRMHGYDVSSDASLGQFSEESSFHDSIQGCLGDTEALLELHKASQVQIREQETAILRSIGSWSAKLLEQQLRSNKVSRNIDPAEVDYALKHPFYTTLDRLEHRRNIEHFKTTAIQVLKSAYRACVPAGEEIAALAAADFHASQTVYQEELQCLESWVKELRLQELEFARIMPLICFFPPAATLFPCEQHEARMAMSKHNILLTVVDDLFDVGGSREEMENLVKLVEMWDAHNRVGFCSERVEIVFRAIYDTSNHLAAKAAAVQKRNIIHHLAELWANTVRAMMAEANWAMTGHLPTFEEYMAAGEPSFGLGPIVLASLYLVGPELPEDVVTSQEYNEMFRHMNVCGRLLNDLQSYEREKEQGKVNSVLLLLALEEEGGSIEAVKREVRRAIEASRIQLLRLVLRNESEVPWPCRQVFWNICKVVHQFYVHVDGYASAKQMMHSCTPGTRWCITRCRSHARRPTYNKFSQLSLGVGVHC</sequence>
<keyword evidence="5" id="KW-0460">Magnesium</keyword>
<evidence type="ECO:0000256" key="4">
    <source>
        <dbReference type="ARBA" id="ARBA00022821"/>
    </source>
</evidence>
<dbReference type="InterPro" id="IPR036965">
    <property type="entry name" value="Terpene_synth_N_sf"/>
</dbReference>
<dbReference type="InterPro" id="IPR005630">
    <property type="entry name" value="Terpene_synthase_metal-bd"/>
</dbReference>
<reference evidence="9" key="1">
    <citation type="submission" date="2015-12" db="EMBL/GenBank/DDBJ databases">
        <title>Update maize B73 reference genome by single molecule sequencing technologies.</title>
        <authorList>
            <consortium name="Maize Genome Sequencing Project"/>
            <person name="Ware D."/>
        </authorList>
    </citation>
    <scope>NUCLEOTIDE SEQUENCE</scope>
    <source>
        <tissue evidence="9">Seedling</tissue>
    </source>
</reference>
<comment type="cofactor">
    <cofactor evidence="1">
        <name>Mg(2+)</name>
        <dbReference type="ChEBI" id="CHEBI:18420"/>
    </cofactor>
</comment>
<dbReference type="Gene3D" id="1.10.600.10">
    <property type="entry name" value="Farnesyl Diphosphate Synthase"/>
    <property type="match status" value="1"/>
</dbReference>
<evidence type="ECO:0000256" key="3">
    <source>
        <dbReference type="ARBA" id="ARBA00022723"/>
    </source>
</evidence>